<evidence type="ECO:0000259" key="10">
    <source>
        <dbReference type="Pfam" id="PF16134"/>
    </source>
</evidence>
<feature type="domain" description="THO complex subunitTHOC2 C-terminal" evidence="8">
    <location>
        <begin position="863"/>
        <end position="1119"/>
    </location>
</feature>
<comment type="similarity">
    <text evidence="2">Belongs to the THOC2 family.</text>
</comment>
<evidence type="ECO:0000256" key="7">
    <source>
        <dbReference type="SAM" id="MobiDB-lite"/>
    </source>
</evidence>
<feature type="compositionally biased region" description="Basic and acidic residues" evidence="7">
    <location>
        <begin position="1291"/>
        <end position="1303"/>
    </location>
</feature>
<evidence type="ECO:0000313" key="11">
    <source>
        <dbReference type="EMBL" id="VDD87904.1"/>
    </source>
</evidence>
<feature type="domain" description="THO complex subunitTHOC2 N-terminal" evidence="9">
    <location>
        <begin position="551"/>
        <end position="626"/>
    </location>
</feature>
<dbReference type="GO" id="GO:0006406">
    <property type="term" value="P:mRNA export from nucleus"/>
    <property type="evidence" value="ECO:0007669"/>
    <property type="project" value="InterPro"/>
</dbReference>
<feature type="domain" description="THO complex subunit 2 N-terminal" evidence="10">
    <location>
        <begin position="400"/>
        <end position="549"/>
    </location>
</feature>
<feature type="region of interest" description="Disordered" evidence="7">
    <location>
        <begin position="1194"/>
        <end position="1390"/>
    </location>
</feature>
<dbReference type="Pfam" id="PF11262">
    <property type="entry name" value="Tho2"/>
    <property type="match status" value="1"/>
</dbReference>
<keyword evidence="4" id="KW-0539">Nucleus</keyword>
<dbReference type="OrthoDB" id="29024at2759"/>
<protein>
    <recommendedName>
        <fullName evidence="3">THO complex subunit 2</fullName>
    </recommendedName>
</protein>
<feature type="compositionally biased region" description="Polar residues" evidence="7">
    <location>
        <begin position="1221"/>
        <end position="1241"/>
    </location>
</feature>
<comment type="subunit">
    <text evidence="5">Component of the THO subcomplex, which is composed of THOC1, THOC2, THOC3, THOC5, THOC6 and THOC7. The THO subcomplex interacts with DDX39B to form the THO-DDX39B complex which multimerizes into a 28-subunit tetrameric assembly. Component of the transcription/export (TREX) complex at least composed of ALYREF/THOC4, DDX39B, SARNP/CIP29, CHTOP and the THO subcomplex; in the complex interacts with THOC1, THOC3, THOC5, THOC7 and DDX39B. TREX seems to have a dynamic structure involving ATP-dependent remodeling. Interacts with POLDIP3 and ZC3H11A.</text>
</comment>
<gene>
    <name evidence="11" type="ORF">EVEC_LOCUS3047</name>
</gene>
<feature type="compositionally biased region" description="Basic and acidic residues" evidence="7">
    <location>
        <begin position="1194"/>
        <end position="1205"/>
    </location>
</feature>
<evidence type="ECO:0000256" key="3">
    <source>
        <dbReference type="ARBA" id="ARBA00019596"/>
    </source>
</evidence>
<dbReference type="InterPro" id="IPR040007">
    <property type="entry name" value="Tho2"/>
</dbReference>
<reference evidence="11 12" key="2">
    <citation type="submission" date="2018-10" db="EMBL/GenBank/DDBJ databases">
        <authorList>
            <consortium name="Pathogen Informatics"/>
        </authorList>
    </citation>
    <scope>NUCLEOTIDE SEQUENCE [LARGE SCALE GENOMIC DNA]</scope>
</reference>
<feature type="compositionally biased region" description="Basic and acidic residues" evidence="7">
    <location>
        <begin position="1242"/>
        <end position="1269"/>
    </location>
</feature>
<evidence type="ECO:0000259" key="8">
    <source>
        <dbReference type="Pfam" id="PF11262"/>
    </source>
</evidence>
<feature type="compositionally biased region" description="Basic and acidic residues" evidence="7">
    <location>
        <begin position="1366"/>
        <end position="1383"/>
    </location>
</feature>
<feature type="compositionally biased region" description="Basic and acidic residues" evidence="7">
    <location>
        <begin position="1331"/>
        <end position="1358"/>
    </location>
</feature>
<dbReference type="GO" id="GO:0006397">
    <property type="term" value="P:mRNA processing"/>
    <property type="evidence" value="ECO:0007669"/>
    <property type="project" value="InterPro"/>
</dbReference>
<keyword evidence="6" id="KW-0175">Coiled coil</keyword>
<keyword evidence="12" id="KW-1185">Reference proteome</keyword>
<feature type="compositionally biased region" description="Polar residues" evidence="7">
    <location>
        <begin position="1281"/>
        <end position="1290"/>
    </location>
</feature>
<dbReference type="EMBL" id="UXUI01007496">
    <property type="protein sequence ID" value="VDD87904.1"/>
    <property type="molecule type" value="Genomic_DNA"/>
</dbReference>
<comment type="subcellular location">
    <subcellularLocation>
        <location evidence="1">Nucleus</location>
    </subcellularLocation>
</comment>
<evidence type="ECO:0000256" key="6">
    <source>
        <dbReference type="SAM" id="Coils"/>
    </source>
</evidence>
<dbReference type="GO" id="GO:0000445">
    <property type="term" value="C:THO complex part of transcription export complex"/>
    <property type="evidence" value="ECO:0007669"/>
    <property type="project" value="TreeGrafter"/>
</dbReference>
<dbReference type="PANTHER" id="PTHR21597:SF0">
    <property type="entry name" value="THO COMPLEX SUBUNIT 2"/>
    <property type="match status" value="1"/>
</dbReference>
<dbReference type="PANTHER" id="PTHR21597">
    <property type="entry name" value="THO2 PROTEIN"/>
    <property type="match status" value="1"/>
</dbReference>
<feature type="domain" description="THO complex subunit 2 N-terminal" evidence="10">
    <location>
        <begin position="32"/>
        <end position="385"/>
    </location>
</feature>
<evidence type="ECO:0000313" key="12">
    <source>
        <dbReference type="Proteomes" id="UP000274131"/>
    </source>
</evidence>
<dbReference type="Pfam" id="PF11732">
    <property type="entry name" value="Thoc2"/>
    <property type="match status" value="1"/>
</dbReference>
<evidence type="ECO:0000256" key="4">
    <source>
        <dbReference type="ARBA" id="ARBA00023242"/>
    </source>
</evidence>
<organism evidence="13">
    <name type="scientific">Enterobius vermicularis</name>
    <name type="common">Human pinworm</name>
    <dbReference type="NCBI Taxonomy" id="51028"/>
    <lineage>
        <taxon>Eukaryota</taxon>
        <taxon>Metazoa</taxon>
        <taxon>Ecdysozoa</taxon>
        <taxon>Nematoda</taxon>
        <taxon>Chromadorea</taxon>
        <taxon>Rhabditida</taxon>
        <taxon>Spirurina</taxon>
        <taxon>Oxyuridomorpha</taxon>
        <taxon>Oxyuroidea</taxon>
        <taxon>Oxyuridae</taxon>
        <taxon>Enterobius</taxon>
    </lineage>
</organism>
<dbReference type="GO" id="GO:0003729">
    <property type="term" value="F:mRNA binding"/>
    <property type="evidence" value="ECO:0007669"/>
    <property type="project" value="TreeGrafter"/>
</dbReference>
<accession>A0A0N4V0A7</accession>
<dbReference type="InterPro" id="IPR032302">
    <property type="entry name" value="THOC2_N"/>
</dbReference>
<evidence type="ECO:0000313" key="13">
    <source>
        <dbReference type="WBParaSite" id="EVEC_0000333901-mRNA-1"/>
    </source>
</evidence>
<dbReference type="WBParaSite" id="EVEC_0000333901-mRNA-1">
    <property type="protein sequence ID" value="EVEC_0000333901-mRNA-1"/>
    <property type="gene ID" value="EVEC_0000333901"/>
</dbReference>
<evidence type="ECO:0000256" key="2">
    <source>
        <dbReference type="ARBA" id="ARBA00007857"/>
    </source>
</evidence>
<feature type="coiled-coil region" evidence="6">
    <location>
        <begin position="900"/>
        <end position="934"/>
    </location>
</feature>
<dbReference type="InterPro" id="IPR021418">
    <property type="entry name" value="THO_THOC2_C"/>
</dbReference>
<dbReference type="Pfam" id="PF16134">
    <property type="entry name" value="THOC2_N"/>
    <property type="match status" value="2"/>
</dbReference>
<dbReference type="Proteomes" id="UP000274131">
    <property type="component" value="Unassembled WGS sequence"/>
</dbReference>
<reference evidence="13" key="1">
    <citation type="submission" date="2017-02" db="UniProtKB">
        <authorList>
            <consortium name="WormBaseParasite"/>
        </authorList>
    </citation>
    <scope>IDENTIFICATION</scope>
</reference>
<dbReference type="STRING" id="51028.A0A0N4V0A7"/>
<evidence type="ECO:0000256" key="1">
    <source>
        <dbReference type="ARBA" id="ARBA00004123"/>
    </source>
</evidence>
<name>A0A0N4V0A7_ENTVE</name>
<sequence>MDERRLTLSMEILQICRKVLSKELSVDAGFGLLQTMSKSNSVVSGLIVDALSLIDAELSNYKAKDETQKKFMELTALISNKIVPEEVLRVELCVMGASDPAMRSRIVKTKTKLFFKQLKFNLFREESEGYAKLLTELLSVIPVTPQVIVNRIHRLIGQFNLDPNRVLDVILECFEVAPERRRFFLSLLTEFKASSEDLCNILGFKFTFYQKNNSTPRSLYRLAAIMCHEKFIDLLTLCNFLTPKMNELLMDHKERLSRDSRRAKKAESIYTGAISVEPRANGSFVDESSSTPVAGVSFAAVAAAQDAEDEKLLENSISDEMILTKNQKLGLTYALLEEGAWPFAKQLLDRFPEFYAVNASRDIALAIADMLERSIDDFYQEKCKIALEPTSLPPSFADAHSLEIVGSWSELISVVLPVLTYLGPYVAHRPHAATKLVRLITVYFEEKQKDPELTQSTHTQNVSDALIDIIDEVLLPSLSLTTFNYAFSEELWNLISHFSYILRYRMYSRWKTVHTLRHPKMNIRKAKTYGMVRYVVKRLSKESVRMMGRQLGKLCHAHPAVVFDYLLNQIQTFENLIEPVVESIRFLSNLEFDVLSFCIIEHLAAPEKQQLKSSDGTLSPWLQSLATFIGTVFLKYNMELTGVLQYVANQLKNGKSFDLLVLREIIQNMSGIESTTDLTSDQLEALAGGETLRQEAGSFSLIRANRRATTRLREALFKEHLIVGLSILTAQQRQCIVFVESNDIPLKLAGQMLDKCQETLVQFGSFLRSNIRNEEYSSRMPPLTELISRFHLPTDAAFYLSRPTFMPRVYTCFDKTRKAMREPDGSKTKLDNSQKFELFKKRFNEIFGELEQAIVPLLPEVAWTDISSKVFMIFWGLTLYDIYIPKGAYENEMLRVKKLMAGLQDNIELSKTRRAKEEEQLRTLEKKLSDELKRQTEHVERVLAILKLEKESLFSECHPSTFVAGVAVVIIASVSVSHSENVFLLELRGMQMAHFLQHCILPRAVFTDVDAAYCAKFVHLLHQQRTGFFQTVFFFDKLFADLAVVLAAFSENEANCFGRFLAMMLEHLNLILERSFTKETLCSQECQRYPGFITRLHMPGEVTTNSTDGMEYEPYRQVNSYYLGYHIVLQYFPLIESHISNLEKCVNIVRDKEKGTRDDLSLMAASYLGHLRMRKTRTFADHEFHNRIIDPTKKAVRTKSSDAKKVAVKSEVPQDTKKGTSKTNENTVARKAMNSTASAASKNEHVPVDSLKDSHKTLASNEDRKRGAEPVETPSKKKNKLSSGESNQKVSEPKKDVVSKEEITQEDGEVASSPHSSHQHESTPPKKSRSKNADDDSVKREGARSRHEERREEKERKKNGNNAKTKSSDDHTKLRERSWKRPGDPALLEG</sequence>
<dbReference type="InterPro" id="IPR021726">
    <property type="entry name" value="THO_THOC2_N"/>
</dbReference>
<evidence type="ECO:0000256" key="5">
    <source>
        <dbReference type="ARBA" id="ARBA00047033"/>
    </source>
</evidence>
<evidence type="ECO:0000259" key="9">
    <source>
        <dbReference type="Pfam" id="PF11732"/>
    </source>
</evidence>
<proteinExistence type="inferred from homology"/>